<gene>
    <name evidence="1" type="ORF">HDA37_005766</name>
</gene>
<dbReference type="GO" id="GO:0016639">
    <property type="term" value="F:oxidoreductase activity, acting on the CH-NH2 group of donors, NAD or NADP as acceptor"/>
    <property type="evidence" value="ECO:0007669"/>
    <property type="project" value="InterPro"/>
</dbReference>
<accession>A0A852WJA9</accession>
<dbReference type="Gene3D" id="3.30.1780.10">
    <property type="entry name" value="ornithine cyclodeaminase, domain 1"/>
    <property type="match status" value="1"/>
</dbReference>
<name>A0A852WJA9_PSEA5</name>
<dbReference type="EC" id="4.3.1.12" evidence="1"/>
<dbReference type="Proteomes" id="UP000549695">
    <property type="component" value="Unassembled WGS sequence"/>
</dbReference>
<organism evidence="1 2">
    <name type="scientific">Pseudonocardia alni</name>
    <name type="common">Amycolata alni</name>
    <dbReference type="NCBI Taxonomy" id="33907"/>
    <lineage>
        <taxon>Bacteria</taxon>
        <taxon>Bacillati</taxon>
        <taxon>Actinomycetota</taxon>
        <taxon>Actinomycetes</taxon>
        <taxon>Pseudonocardiales</taxon>
        <taxon>Pseudonocardiaceae</taxon>
        <taxon>Pseudonocardia</taxon>
    </lineage>
</organism>
<dbReference type="GO" id="GO:0008473">
    <property type="term" value="F:ornithine cyclodeaminase activity"/>
    <property type="evidence" value="ECO:0007669"/>
    <property type="project" value="UniProtKB-EC"/>
</dbReference>
<dbReference type="NCBIfam" id="TIGR03944">
    <property type="entry name" value="dehyd_SbnB_fam"/>
    <property type="match status" value="1"/>
</dbReference>
<dbReference type="PANTHER" id="PTHR13812">
    <property type="entry name" value="KETIMINE REDUCTASE MU-CRYSTALLIN"/>
    <property type="match status" value="1"/>
</dbReference>
<protein>
    <submittedName>
        <fullName evidence="1">Ornithine cyclodeaminase</fullName>
        <ecNumber evidence="1">4.3.1.12</ecNumber>
    </submittedName>
</protein>
<dbReference type="InterPro" id="IPR036291">
    <property type="entry name" value="NAD(P)-bd_dom_sf"/>
</dbReference>
<dbReference type="GO" id="GO:0005737">
    <property type="term" value="C:cytoplasm"/>
    <property type="evidence" value="ECO:0007669"/>
    <property type="project" value="TreeGrafter"/>
</dbReference>
<evidence type="ECO:0000313" key="1">
    <source>
        <dbReference type="EMBL" id="NYG05412.1"/>
    </source>
</evidence>
<dbReference type="PANTHER" id="PTHR13812:SF19">
    <property type="entry name" value="KETIMINE REDUCTASE MU-CRYSTALLIN"/>
    <property type="match status" value="1"/>
</dbReference>
<comment type="caution">
    <text evidence="1">The sequence shown here is derived from an EMBL/GenBank/DDBJ whole genome shotgun (WGS) entry which is preliminary data.</text>
</comment>
<dbReference type="InterPro" id="IPR003462">
    <property type="entry name" value="ODC_Mu_crystall"/>
</dbReference>
<dbReference type="Pfam" id="PF02423">
    <property type="entry name" value="OCD_Mu_crystall"/>
    <property type="match status" value="1"/>
</dbReference>
<dbReference type="InterPro" id="IPR023401">
    <property type="entry name" value="ODC_N"/>
</dbReference>
<dbReference type="GO" id="GO:0019290">
    <property type="term" value="P:siderophore biosynthetic process"/>
    <property type="evidence" value="ECO:0007669"/>
    <property type="project" value="InterPro"/>
</dbReference>
<dbReference type="Gene3D" id="3.40.50.720">
    <property type="entry name" value="NAD(P)-binding Rossmann-like Domain"/>
    <property type="match status" value="1"/>
</dbReference>
<dbReference type="SUPFAM" id="SSF51735">
    <property type="entry name" value="NAD(P)-binding Rossmann-fold domains"/>
    <property type="match status" value="1"/>
</dbReference>
<keyword evidence="2" id="KW-1185">Reference proteome</keyword>
<evidence type="ECO:0000313" key="2">
    <source>
        <dbReference type="Proteomes" id="UP000549695"/>
    </source>
</evidence>
<dbReference type="EMBL" id="JACCCZ010000002">
    <property type="protein sequence ID" value="NYG05412.1"/>
    <property type="molecule type" value="Genomic_DNA"/>
</dbReference>
<sequence>MPGSQVRQTLAGKEREIVELVRQTYLLYDAGLALNPPSYFLRFPDRPSSRIIALPASLGGEEAVDGMKWISSFPENVDRGIPRASAILVLNDPETGFPYACMESSIVSATRTAASAAVGADYLTRGRALPRRVGFIGAGLIARYVHTFLVATGWEFDEIGVRDTSLDSAAGFQTYVEGTGEPGRCTIHESVGSLIRGSDLIVLATVASAPHIYDVGAFDHHPVVLNVSLRDLSAEVILNACNVVDDIEHCLKADTSPHLAEQSLGNRSFVHGTLADVVESRTVIPTDRTVVFSPFGMGVLDLAVGQLVHQTVEAAGELQVVEGFFHELNRH</sequence>
<dbReference type="PIRSF" id="PIRSF001439">
    <property type="entry name" value="CryM"/>
    <property type="match status" value="1"/>
</dbReference>
<dbReference type="InterPro" id="IPR023866">
    <property type="entry name" value="SbnB"/>
</dbReference>
<reference evidence="1 2" key="1">
    <citation type="submission" date="2020-07" db="EMBL/GenBank/DDBJ databases">
        <title>Sequencing the genomes of 1000 actinobacteria strains.</title>
        <authorList>
            <person name="Klenk H.-P."/>
        </authorList>
    </citation>
    <scope>NUCLEOTIDE SEQUENCE [LARGE SCALE GENOMIC DNA]</scope>
    <source>
        <strain evidence="1 2">DSM 44749</strain>
    </source>
</reference>
<proteinExistence type="predicted"/>
<keyword evidence="1" id="KW-0456">Lyase</keyword>
<dbReference type="AlphaFoldDB" id="A0A852WJA9"/>